<dbReference type="Proteomes" id="UP001054945">
    <property type="component" value="Unassembled WGS sequence"/>
</dbReference>
<evidence type="ECO:0008006" key="3">
    <source>
        <dbReference type="Google" id="ProtNLM"/>
    </source>
</evidence>
<comment type="caution">
    <text evidence="1">The sequence shown here is derived from an EMBL/GenBank/DDBJ whole genome shotgun (WGS) entry which is preliminary data.</text>
</comment>
<name>A0AAV4P004_CAEEX</name>
<sequence>MCRKLQWYLIVCGAGAQRCSNNHICPPPARSPLPFPLEASAVSGHTLALLLDTVQWSLQCPVLQITTISNGKGIKYSSSILP</sequence>
<protein>
    <recommendedName>
        <fullName evidence="3">Secreted protein</fullName>
    </recommendedName>
</protein>
<reference evidence="1 2" key="1">
    <citation type="submission" date="2021-06" db="EMBL/GenBank/DDBJ databases">
        <title>Caerostris extrusa draft genome.</title>
        <authorList>
            <person name="Kono N."/>
            <person name="Arakawa K."/>
        </authorList>
    </citation>
    <scope>NUCLEOTIDE SEQUENCE [LARGE SCALE GENOMIC DNA]</scope>
</reference>
<evidence type="ECO:0000313" key="2">
    <source>
        <dbReference type="Proteomes" id="UP001054945"/>
    </source>
</evidence>
<accession>A0AAV4P004</accession>
<evidence type="ECO:0000313" key="1">
    <source>
        <dbReference type="EMBL" id="GIX90343.1"/>
    </source>
</evidence>
<gene>
    <name evidence="1" type="ORF">CEXT_717161</name>
</gene>
<dbReference type="EMBL" id="BPLR01003931">
    <property type="protein sequence ID" value="GIX90343.1"/>
    <property type="molecule type" value="Genomic_DNA"/>
</dbReference>
<dbReference type="AlphaFoldDB" id="A0AAV4P004"/>
<proteinExistence type="predicted"/>
<organism evidence="1 2">
    <name type="scientific">Caerostris extrusa</name>
    <name type="common">Bark spider</name>
    <name type="synonym">Caerostris bankana</name>
    <dbReference type="NCBI Taxonomy" id="172846"/>
    <lineage>
        <taxon>Eukaryota</taxon>
        <taxon>Metazoa</taxon>
        <taxon>Ecdysozoa</taxon>
        <taxon>Arthropoda</taxon>
        <taxon>Chelicerata</taxon>
        <taxon>Arachnida</taxon>
        <taxon>Araneae</taxon>
        <taxon>Araneomorphae</taxon>
        <taxon>Entelegynae</taxon>
        <taxon>Araneoidea</taxon>
        <taxon>Araneidae</taxon>
        <taxon>Caerostris</taxon>
    </lineage>
</organism>
<keyword evidence="2" id="KW-1185">Reference proteome</keyword>